<dbReference type="Proteomes" id="UP000596661">
    <property type="component" value="Chromosome 4"/>
</dbReference>
<evidence type="ECO:0000313" key="2">
    <source>
        <dbReference type="EnsemblPlants" id="cds.novel_model_2774_5bd9a17a"/>
    </source>
</evidence>
<feature type="transmembrane region" description="Helical" evidence="1">
    <location>
        <begin position="37"/>
        <end position="58"/>
    </location>
</feature>
<dbReference type="Gramene" id="novel_model_2774_5bd9a17a">
    <property type="protein sequence ID" value="cds.novel_model_2774_5bd9a17a"/>
    <property type="gene ID" value="novel_gene_1491_5bd9a17a"/>
</dbReference>
<organism evidence="2 3">
    <name type="scientific">Cannabis sativa</name>
    <name type="common">Hemp</name>
    <name type="synonym">Marijuana</name>
    <dbReference type="NCBI Taxonomy" id="3483"/>
    <lineage>
        <taxon>Eukaryota</taxon>
        <taxon>Viridiplantae</taxon>
        <taxon>Streptophyta</taxon>
        <taxon>Embryophyta</taxon>
        <taxon>Tracheophyta</taxon>
        <taxon>Spermatophyta</taxon>
        <taxon>Magnoliopsida</taxon>
        <taxon>eudicotyledons</taxon>
        <taxon>Gunneridae</taxon>
        <taxon>Pentapetalae</taxon>
        <taxon>rosids</taxon>
        <taxon>fabids</taxon>
        <taxon>Rosales</taxon>
        <taxon>Cannabaceae</taxon>
        <taxon>Cannabis</taxon>
    </lineage>
</organism>
<dbReference type="EnsemblPlants" id="novel_model_2774_5bd9a17a">
    <property type="protein sequence ID" value="cds.novel_model_2774_5bd9a17a"/>
    <property type="gene ID" value="novel_gene_1491_5bd9a17a"/>
</dbReference>
<feature type="transmembrane region" description="Helical" evidence="1">
    <location>
        <begin position="12"/>
        <end position="31"/>
    </location>
</feature>
<name>A0A803QY27_CANSA</name>
<dbReference type="EMBL" id="UZAU01000361">
    <property type="status" value="NOT_ANNOTATED_CDS"/>
    <property type="molecule type" value="Genomic_DNA"/>
</dbReference>
<evidence type="ECO:0000256" key="1">
    <source>
        <dbReference type="SAM" id="Phobius"/>
    </source>
</evidence>
<keyword evidence="3" id="KW-1185">Reference proteome</keyword>
<proteinExistence type="predicted"/>
<evidence type="ECO:0000313" key="3">
    <source>
        <dbReference type="Proteomes" id="UP000596661"/>
    </source>
</evidence>
<keyword evidence="1" id="KW-0472">Membrane</keyword>
<accession>A0A803QY27</accession>
<feature type="transmembrane region" description="Helical" evidence="1">
    <location>
        <begin position="78"/>
        <end position="106"/>
    </location>
</feature>
<protein>
    <submittedName>
        <fullName evidence="2">Uncharacterized protein</fullName>
    </submittedName>
</protein>
<keyword evidence="1" id="KW-1133">Transmembrane helix</keyword>
<keyword evidence="1" id="KW-0812">Transmembrane</keyword>
<sequence length="114" mass="13923">MFSNSVVAQHSLQCLFIFVYMRQNYFFLMVFVVDYRIFINLDLFCIVVCFISHFYYLLGNKPCIRDIIYTHLHPYQQFLLHLNLMSLLQLVPILYTTHYVFLYFWLKKKVGSIW</sequence>
<reference evidence="2" key="2">
    <citation type="submission" date="2021-03" db="UniProtKB">
        <authorList>
            <consortium name="EnsemblPlants"/>
        </authorList>
    </citation>
    <scope>IDENTIFICATION</scope>
</reference>
<dbReference type="AlphaFoldDB" id="A0A803QY27"/>
<reference evidence="2" key="1">
    <citation type="submission" date="2018-11" db="EMBL/GenBank/DDBJ databases">
        <authorList>
            <person name="Grassa J C."/>
        </authorList>
    </citation>
    <scope>NUCLEOTIDE SEQUENCE [LARGE SCALE GENOMIC DNA]</scope>
</reference>